<name>A0A2H0BSJ4_9BACT</name>
<feature type="domain" description="Prepilin peptidase A24 N-terminal" evidence="9">
    <location>
        <begin position="13"/>
        <end position="93"/>
    </location>
</feature>
<comment type="similarity">
    <text evidence="2">Belongs to the peptidase A24 family.</text>
</comment>
<proteinExistence type="inferred from homology"/>
<keyword evidence="5 7" id="KW-1133">Transmembrane helix</keyword>
<evidence type="ECO:0000313" key="11">
    <source>
        <dbReference type="Proteomes" id="UP000231581"/>
    </source>
</evidence>
<evidence type="ECO:0000256" key="6">
    <source>
        <dbReference type="ARBA" id="ARBA00023136"/>
    </source>
</evidence>
<keyword evidence="3" id="KW-1003">Cell membrane</keyword>
<dbReference type="GO" id="GO:0005886">
    <property type="term" value="C:plasma membrane"/>
    <property type="evidence" value="ECO:0007669"/>
    <property type="project" value="UniProtKB-SubCell"/>
</dbReference>
<feature type="domain" description="Prepilin type IV endopeptidase peptidase" evidence="8">
    <location>
        <begin position="112"/>
        <end position="216"/>
    </location>
</feature>
<dbReference type="EMBL" id="PCSZ01000042">
    <property type="protein sequence ID" value="PIP60643.1"/>
    <property type="molecule type" value="Genomic_DNA"/>
</dbReference>
<reference evidence="10 11" key="1">
    <citation type="submission" date="2017-09" db="EMBL/GenBank/DDBJ databases">
        <title>Depth-based differentiation of microbial function through sediment-hosted aquifers and enrichment of novel symbionts in the deep terrestrial subsurface.</title>
        <authorList>
            <person name="Probst A.J."/>
            <person name="Ladd B."/>
            <person name="Jarett J.K."/>
            <person name="Geller-Mcgrath D.E."/>
            <person name="Sieber C.M."/>
            <person name="Emerson J.B."/>
            <person name="Anantharaman K."/>
            <person name="Thomas B.C."/>
            <person name="Malmstrom R."/>
            <person name="Stieglmeier M."/>
            <person name="Klingl A."/>
            <person name="Woyke T."/>
            <person name="Ryan C.M."/>
            <person name="Banfield J.F."/>
        </authorList>
    </citation>
    <scope>NUCLEOTIDE SEQUENCE [LARGE SCALE GENOMIC DNA]</scope>
    <source>
        <strain evidence="10">CG22_combo_CG10-13_8_21_14_all_47_17</strain>
    </source>
</reference>
<organism evidence="10 11">
    <name type="scientific">Candidatus Uhrbacteria bacterium CG22_combo_CG10-13_8_21_14_all_47_17</name>
    <dbReference type="NCBI Taxonomy" id="1975041"/>
    <lineage>
        <taxon>Bacteria</taxon>
        <taxon>Candidatus Uhriibacteriota</taxon>
    </lineage>
</organism>
<dbReference type="Pfam" id="PF01478">
    <property type="entry name" value="Peptidase_A24"/>
    <property type="match status" value="1"/>
</dbReference>
<keyword evidence="4 7" id="KW-0812">Transmembrane</keyword>
<evidence type="ECO:0000259" key="8">
    <source>
        <dbReference type="Pfam" id="PF01478"/>
    </source>
</evidence>
<dbReference type="GO" id="GO:0004190">
    <property type="term" value="F:aspartic-type endopeptidase activity"/>
    <property type="evidence" value="ECO:0007669"/>
    <property type="project" value="InterPro"/>
</dbReference>
<feature type="transmembrane region" description="Helical" evidence="7">
    <location>
        <begin position="235"/>
        <end position="255"/>
    </location>
</feature>
<dbReference type="PANTHER" id="PTHR30487">
    <property type="entry name" value="TYPE 4 PREPILIN-LIKE PROTEINS LEADER PEPTIDE-PROCESSING ENZYME"/>
    <property type="match status" value="1"/>
</dbReference>
<feature type="transmembrane region" description="Helical" evidence="7">
    <location>
        <begin position="154"/>
        <end position="174"/>
    </location>
</feature>
<evidence type="ECO:0000256" key="3">
    <source>
        <dbReference type="ARBA" id="ARBA00022475"/>
    </source>
</evidence>
<dbReference type="Proteomes" id="UP000231581">
    <property type="component" value="Unassembled WGS sequence"/>
</dbReference>
<feature type="transmembrane region" description="Helical" evidence="7">
    <location>
        <begin position="202"/>
        <end position="223"/>
    </location>
</feature>
<feature type="transmembrane region" description="Helical" evidence="7">
    <location>
        <begin position="130"/>
        <end position="149"/>
    </location>
</feature>
<evidence type="ECO:0000256" key="7">
    <source>
        <dbReference type="SAM" id="Phobius"/>
    </source>
</evidence>
<accession>A0A2H0BSJ4</accession>
<dbReference type="AlphaFoldDB" id="A0A2H0BSJ4"/>
<dbReference type="InterPro" id="IPR000045">
    <property type="entry name" value="Prepilin_IV_endopep_pep"/>
</dbReference>
<dbReference type="GO" id="GO:0006465">
    <property type="term" value="P:signal peptide processing"/>
    <property type="evidence" value="ECO:0007669"/>
    <property type="project" value="TreeGrafter"/>
</dbReference>
<evidence type="ECO:0000259" key="9">
    <source>
        <dbReference type="Pfam" id="PF06750"/>
    </source>
</evidence>
<gene>
    <name evidence="10" type="ORF">COX00_02125</name>
</gene>
<dbReference type="PANTHER" id="PTHR30487:SF0">
    <property type="entry name" value="PREPILIN LEADER PEPTIDASE_N-METHYLTRANSFERASE-RELATED"/>
    <property type="match status" value="1"/>
</dbReference>
<protein>
    <submittedName>
        <fullName evidence="10">Uncharacterized protein</fullName>
    </submittedName>
</protein>
<evidence type="ECO:0000256" key="1">
    <source>
        <dbReference type="ARBA" id="ARBA00004651"/>
    </source>
</evidence>
<feature type="transmembrane region" description="Helical" evidence="7">
    <location>
        <begin position="105"/>
        <end position="124"/>
    </location>
</feature>
<sequence length="261" mass="28857">MFLPIVALLLAFLLGMALGSFINALVWRMYKGISLWGRSQCPSCEVQIRAKHLFPVISWIILEGKCNNCGNRINFQYPLVEFLGGVIVMFAFARHISFTGGHMDYAALIFEILFALTLLTLAVFDFRWKLLPIEFIAGATVFFGIWNVIATRSIFPLVLGIAFGALFLGLQVLLSRGKWMGAGDPWVGALLGAGLGWPNVSIGMYLTYVVGGFFVLVLLVLGLVRRKDRVPFAPLLAIGGISAMWFGDQIGLWFARALGWM</sequence>
<evidence type="ECO:0000256" key="4">
    <source>
        <dbReference type="ARBA" id="ARBA00022692"/>
    </source>
</evidence>
<comment type="subcellular location">
    <subcellularLocation>
        <location evidence="1">Cell membrane</location>
        <topology evidence="1">Multi-pass membrane protein</topology>
    </subcellularLocation>
</comment>
<dbReference type="Pfam" id="PF06750">
    <property type="entry name" value="A24_N_bact"/>
    <property type="match status" value="1"/>
</dbReference>
<dbReference type="InterPro" id="IPR010627">
    <property type="entry name" value="Prepilin_pept_A24_N"/>
</dbReference>
<evidence type="ECO:0000256" key="5">
    <source>
        <dbReference type="ARBA" id="ARBA00022989"/>
    </source>
</evidence>
<comment type="caution">
    <text evidence="10">The sequence shown here is derived from an EMBL/GenBank/DDBJ whole genome shotgun (WGS) entry which is preliminary data.</text>
</comment>
<dbReference type="InterPro" id="IPR050882">
    <property type="entry name" value="Prepilin_peptidase/N-MTase"/>
</dbReference>
<evidence type="ECO:0000256" key="2">
    <source>
        <dbReference type="ARBA" id="ARBA00005801"/>
    </source>
</evidence>
<evidence type="ECO:0000313" key="10">
    <source>
        <dbReference type="EMBL" id="PIP60643.1"/>
    </source>
</evidence>
<feature type="transmembrane region" description="Helical" evidence="7">
    <location>
        <begin position="75"/>
        <end position="93"/>
    </location>
</feature>
<keyword evidence="6 7" id="KW-0472">Membrane</keyword>